<dbReference type="EMBL" id="JXJU01000009">
    <property type="protein sequence ID" value="PCR99329.1"/>
    <property type="molecule type" value="Genomic_DNA"/>
</dbReference>
<dbReference type="InterPro" id="IPR010699">
    <property type="entry name" value="DUF1275"/>
</dbReference>
<evidence type="ECO:0000313" key="3">
    <source>
        <dbReference type="Proteomes" id="UP000218181"/>
    </source>
</evidence>
<feature type="transmembrane region" description="Helical" evidence="1">
    <location>
        <begin position="89"/>
        <end position="108"/>
    </location>
</feature>
<proteinExistence type="predicted"/>
<dbReference type="RefSeq" id="WP_096818631.1">
    <property type="nucleotide sequence ID" value="NZ_JXJU01000009.1"/>
</dbReference>
<organism evidence="2 3">
    <name type="scientific">Lactococcus fujiensis JCM 16395</name>
    <dbReference type="NCBI Taxonomy" id="1291764"/>
    <lineage>
        <taxon>Bacteria</taxon>
        <taxon>Bacillati</taxon>
        <taxon>Bacillota</taxon>
        <taxon>Bacilli</taxon>
        <taxon>Lactobacillales</taxon>
        <taxon>Streptococcaceae</taxon>
        <taxon>Lactococcus</taxon>
    </lineage>
</organism>
<evidence type="ECO:0000256" key="1">
    <source>
        <dbReference type="SAM" id="Phobius"/>
    </source>
</evidence>
<sequence length="224" mass="25464">MKTEVREKLRVALLMAMSSGFMDGYTFFHYDERFAGAQTGNVMQAGIYLAQGNIVKFWDFAIPIFFFMAGVIFKVFYSNYLVKRGKFDALYMLSVQLVGLTVFAVLYGSMYDTFLRIPNSIFVGILSFFMAIQFDTFNRAHGLGYTSVFTTGNIKNFSVSLAQWFLTKDKKYLHAVRVLGAIIPTFFIGAFLATVLGNIFGVWTLLGVCVIYFIVFVIYRTENI</sequence>
<keyword evidence="1" id="KW-1133">Transmembrane helix</keyword>
<gene>
    <name evidence="2" type="ORF">RT41_GL001970</name>
</gene>
<dbReference type="Proteomes" id="UP000218181">
    <property type="component" value="Unassembled WGS sequence"/>
</dbReference>
<comment type="caution">
    <text evidence="2">The sequence shown here is derived from an EMBL/GenBank/DDBJ whole genome shotgun (WGS) entry which is preliminary data.</text>
</comment>
<feature type="transmembrane region" description="Helical" evidence="1">
    <location>
        <begin position="12"/>
        <end position="30"/>
    </location>
</feature>
<feature type="transmembrane region" description="Helical" evidence="1">
    <location>
        <begin position="114"/>
        <end position="132"/>
    </location>
</feature>
<dbReference type="PANTHER" id="PTHR37314:SF4">
    <property type="entry name" value="UPF0700 TRANSMEMBRANE PROTEIN YOAK"/>
    <property type="match status" value="1"/>
</dbReference>
<dbReference type="Pfam" id="PF06912">
    <property type="entry name" value="DUF1275"/>
    <property type="match status" value="1"/>
</dbReference>
<keyword evidence="1" id="KW-0472">Membrane</keyword>
<dbReference type="OrthoDB" id="7057004at2"/>
<feature type="transmembrane region" description="Helical" evidence="1">
    <location>
        <begin position="175"/>
        <end position="193"/>
    </location>
</feature>
<keyword evidence="3" id="KW-1185">Reference proteome</keyword>
<dbReference type="PANTHER" id="PTHR37314">
    <property type="entry name" value="SLR0142 PROTEIN"/>
    <property type="match status" value="1"/>
</dbReference>
<evidence type="ECO:0008006" key="4">
    <source>
        <dbReference type="Google" id="ProtNLM"/>
    </source>
</evidence>
<name>A0A2A5RJN1_9LACT</name>
<evidence type="ECO:0000313" key="2">
    <source>
        <dbReference type="EMBL" id="PCR99329.1"/>
    </source>
</evidence>
<dbReference type="STRING" id="1291764.GCA_001311235_01412"/>
<accession>A0A2A5RJN1</accession>
<reference evidence="2 3" key="1">
    <citation type="submission" date="2014-12" db="EMBL/GenBank/DDBJ databases">
        <title>Draft genome sequences of 10 type strains of Lactococcus.</title>
        <authorList>
            <person name="Sun Z."/>
            <person name="Zhong Z."/>
            <person name="Liu W."/>
            <person name="Zhang W."/>
            <person name="Zhang H."/>
        </authorList>
    </citation>
    <scope>NUCLEOTIDE SEQUENCE [LARGE SCALE GENOMIC DNA]</scope>
    <source>
        <strain evidence="2 3">JCM 16395</strain>
    </source>
</reference>
<feature type="transmembrane region" description="Helical" evidence="1">
    <location>
        <begin position="199"/>
        <end position="219"/>
    </location>
</feature>
<dbReference type="AlphaFoldDB" id="A0A2A5RJN1"/>
<keyword evidence="1" id="KW-0812">Transmembrane</keyword>
<feature type="transmembrane region" description="Helical" evidence="1">
    <location>
        <begin position="57"/>
        <end position="77"/>
    </location>
</feature>
<protein>
    <recommendedName>
        <fullName evidence="4">DUF1275 domain-containing protein</fullName>
    </recommendedName>
</protein>